<protein>
    <submittedName>
        <fullName evidence="3">ATP-grasp domain-containing protein</fullName>
    </submittedName>
</protein>
<dbReference type="Proteomes" id="UP001356308">
    <property type="component" value="Unassembled WGS sequence"/>
</dbReference>
<dbReference type="InterPro" id="IPR011761">
    <property type="entry name" value="ATP-grasp"/>
</dbReference>
<dbReference type="EMBL" id="JAZDDG010000006">
    <property type="protein sequence ID" value="MEE1977177.1"/>
    <property type="molecule type" value="Genomic_DNA"/>
</dbReference>
<proteinExistence type="predicted"/>
<dbReference type="RefSeq" id="WP_272651867.1">
    <property type="nucleotide sequence ID" value="NZ_JAZDDG010000006.1"/>
</dbReference>
<name>A0ABU7IW47_9FLAO</name>
<dbReference type="Gene3D" id="3.40.50.20">
    <property type="match status" value="1"/>
</dbReference>
<dbReference type="Gene3D" id="3.30.1490.20">
    <property type="entry name" value="ATP-grasp fold, A domain"/>
    <property type="match status" value="1"/>
</dbReference>
<keyword evidence="1" id="KW-0067">ATP-binding</keyword>
<dbReference type="InterPro" id="IPR013815">
    <property type="entry name" value="ATP_grasp_subdomain_1"/>
</dbReference>
<sequence length="322" mass="36873">MKNILVSGACALMGYGILKSLRMSNRNYNLIGTTIYDYDDSVAPKYCDTVLKAPLTLSDGFIDWLMNVIREYEVDLIIPSFEIDVNFWSKKKYLLENSRAKLVLNNVDLISLCEDKWKFYEELKVNNCPFVIPSSLSSDFKRLKTQFGLPLILKPRRGSASKGIVKVLNEETFYLHKDEIGEKLMVQPLIGTEEEEYTTGAFCDGKGGYYAIITLRRKLSAEGYTNKAEVIENTNIQEAVFNICKILKPLGPTNFQFRLHNNQFQLLEINPRFSASTSMRSAFGYNDAVMAVDYFLESEAPEQPIIRKGKAIRYIEEHIYYS</sequence>
<dbReference type="PROSITE" id="PS50975">
    <property type="entry name" value="ATP_GRASP"/>
    <property type="match status" value="1"/>
</dbReference>
<reference evidence="3 4" key="1">
    <citation type="submission" date="2024-01" db="EMBL/GenBank/DDBJ databases">
        <title>Maribacter spp. originated from different algae showed divergent polysaccharides utilization ability.</title>
        <authorList>
            <person name="Wang H."/>
            <person name="Wu Y."/>
        </authorList>
    </citation>
    <scope>NUCLEOTIDE SEQUENCE [LARGE SCALE GENOMIC DNA]</scope>
    <source>
        <strain evidence="3 4">PR1</strain>
    </source>
</reference>
<organism evidence="3 4">
    <name type="scientific">Maribacter cobaltidurans</name>
    <dbReference type="NCBI Taxonomy" id="1178778"/>
    <lineage>
        <taxon>Bacteria</taxon>
        <taxon>Pseudomonadati</taxon>
        <taxon>Bacteroidota</taxon>
        <taxon>Flavobacteriia</taxon>
        <taxon>Flavobacteriales</taxon>
        <taxon>Flavobacteriaceae</taxon>
        <taxon>Maribacter</taxon>
    </lineage>
</organism>
<evidence type="ECO:0000313" key="4">
    <source>
        <dbReference type="Proteomes" id="UP001356308"/>
    </source>
</evidence>
<comment type="caution">
    <text evidence="3">The sequence shown here is derived from an EMBL/GenBank/DDBJ whole genome shotgun (WGS) entry which is preliminary data.</text>
</comment>
<keyword evidence="1" id="KW-0547">Nucleotide-binding</keyword>
<dbReference type="Gene3D" id="3.30.470.20">
    <property type="entry name" value="ATP-grasp fold, B domain"/>
    <property type="match status" value="1"/>
</dbReference>
<evidence type="ECO:0000256" key="1">
    <source>
        <dbReference type="PROSITE-ProRule" id="PRU00409"/>
    </source>
</evidence>
<dbReference type="SUPFAM" id="SSF56059">
    <property type="entry name" value="Glutathione synthetase ATP-binding domain-like"/>
    <property type="match status" value="1"/>
</dbReference>
<keyword evidence="4" id="KW-1185">Reference proteome</keyword>
<accession>A0ABU7IW47</accession>
<dbReference type="Pfam" id="PF15632">
    <property type="entry name" value="ATPgrasp_Ter"/>
    <property type="match status" value="1"/>
</dbReference>
<evidence type="ECO:0000313" key="3">
    <source>
        <dbReference type="EMBL" id="MEE1977177.1"/>
    </source>
</evidence>
<feature type="domain" description="ATP-grasp" evidence="2">
    <location>
        <begin position="117"/>
        <end position="296"/>
    </location>
</feature>
<dbReference type="NCBIfam" id="NF009402">
    <property type="entry name" value="PRK12767.1-1"/>
    <property type="match status" value="1"/>
</dbReference>
<evidence type="ECO:0000259" key="2">
    <source>
        <dbReference type="PROSITE" id="PS50975"/>
    </source>
</evidence>
<gene>
    <name evidence="3" type="ORF">V1I91_13905</name>
</gene>